<dbReference type="AlphaFoldDB" id="A0A3M7LDY1"/>
<keyword evidence="2" id="KW-1185">Reference proteome</keyword>
<name>A0A3M7LDY1_9FLAO</name>
<accession>A0A3M7LDY1</accession>
<dbReference type="EMBL" id="QWIV01000013">
    <property type="protein sequence ID" value="RMZ59696.1"/>
    <property type="molecule type" value="Genomic_DNA"/>
</dbReference>
<comment type="caution">
    <text evidence="1">The sequence shown here is derived from an EMBL/GenBank/DDBJ whole genome shotgun (WGS) entry which is preliminary data.</text>
</comment>
<gene>
    <name evidence="1" type="ORF">D1632_08715</name>
</gene>
<reference evidence="1 2" key="1">
    <citation type="submission" date="2018-08" db="EMBL/GenBank/DDBJ databases">
        <title>Chryseobacterium nematophagum: a novel matrix digesting pathogen of nematodes.</title>
        <authorList>
            <person name="Page A."/>
            <person name="Roberts M."/>
            <person name="Felix M.-A."/>
            <person name="Weir W."/>
        </authorList>
    </citation>
    <scope>NUCLEOTIDE SEQUENCE [LARGE SCALE GENOMIC DNA]</scope>
    <source>
        <strain evidence="1 2">JUb275</strain>
    </source>
</reference>
<organism evidence="1 2">
    <name type="scientific">Chryseobacterium nematophagum</name>
    <dbReference type="NCBI Taxonomy" id="2305228"/>
    <lineage>
        <taxon>Bacteria</taxon>
        <taxon>Pseudomonadati</taxon>
        <taxon>Bacteroidota</taxon>
        <taxon>Flavobacteriia</taxon>
        <taxon>Flavobacteriales</taxon>
        <taxon>Weeksellaceae</taxon>
        <taxon>Chryseobacterium group</taxon>
        <taxon>Chryseobacterium</taxon>
    </lineage>
</organism>
<evidence type="ECO:0000313" key="2">
    <source>
        <dbReference type="Proteomes" id="UP000267524"/>
    </source>
</evidence>
<protein>
    <submittedName>
        <fullName evidence="1">Uncharacterized protein</fullName>
    </submittedName>
</protein>
<evidence type="ECO:0000313" key="1">
    <source>
        <dbReference type="EMBL" id="RMZ59696.1"/>
    </source>
</evidence>
<sequence>MKFSFTIVFLFLFLLDSCSKSEIHINDNMIKDISIIDNENSSNIVSYIPEIATNLLYLKLDSKTMIAI</sequence>
<proteinExistence type="predicted"/>
<dbReference type="Proteomes" id="UP000267524">
    <property type="component" value="Unassembled WGS sequence"/>
</dbReference>